<reference evidence="5 7" key="2">
    <citation type="submission" date="2018-06" db="EMBL/GenBank/DDBJ databases">
        <authorList>
            <consortium name="Pathogen Informatics"/>
            <person name="Doyle S."/>
        </authorList>
    </citation>
    <scope>NUCLEOTIDE SEQUENCE [LARGE SCALE GENOMIC DNA]</scope>
    <source>
        <strain evidence="5 7">NCTC12022</strain>
    </source>
</reference>
<dbReference type="RefSeq" id="WP_058447027.1">
    <property type="nucleotide sequence ID" value="NZ_CAAAHT010000035.1"/>
</dbReference>
<evidence type="ECO:0000313" key="6">
    <source>
        <dbReference type="Proteomes" id="UP000054698"/>
    </source>
</evidence>
<dbReference type="Pfam" id="PF00571">
    <property type="entry name" value="CBS"/>
    <property type="match status" value="2"/>
</dbReference>
<evidence type="ECO:0000259" key="3">
    <source>
        <dbReference type="PROSITE" id="PS51371"/>
    </source>
</evidence>
<gene>
    <name evidence="4" type="ORF">Lfee_2330</name>
    <name evidence="5" type="ORF">NCTC12022_00989</name>
</gene>
<dbReference type="InterPro" id="IPR051257">
    <property type="entry name" value="Diverse_CBS-Domain"/>
</dbReference>
<protein>
    <submittedName>
        <fullName evidence="4">Inosine 5'-monophosphate dehydrogenase</fullName>
    </submittedName>
</protein>
<keyword evidence="1 2" id="KW-0129">CBS domain</keyword>
<dbReference type="EMBL" id="UASS01000008">
    <property type="protein sequence ID" value="SPX60272.1"/>
    <property type="molecule type" value="Genomic_DNA"/>
</dbReference>
<evidence type="ECO:0000256" key="2">
    <source>
        <dbReference type="PROSITE-ProRule" id="PRU00703"/>
    </source>
</evidence>
<dbReference type="AlphaFoldDB" id="A0A0W0TK75"/>
<evidence type="ECO:0000313" key="4">
    <source>
        <dbReference type="EMBL" id="KTC95968.1"/>
    </source>
</evidence>
<dbReference type="Gene3D" id="3.10.580.10">
    <property type="entry name" value="CBS-domain"/>
    <property type="match status" value="1"/>
</dbReference>
<dbReference type="STRING" id="453.Lfee_2330"/>
<dbReference type="PATRIC" id="fig|453.4.peg.2551"/>
<dbReference type="Proteomes" id="UP000054698">
    <property type="component" value="Unassembled WGS sequence"/>
</dbReference>
<dbReference type="PROSITE" id="PS51371">
    <property type="entry name" value="CBS"/>
    <property type="match status" value="1"/>
</dbReference>
<proteinExistence type="predicted"/>
<dbReference type="EMBL" id="LNYB01000082">
    <property type="protein sequence ID" value="KTC95968.1"/>
    <property type="molecule type" value="Genomic_DNA"/>
</dbReference>
<organism evidence="4 6">
    <name type="scientific">Legionella feeleii</name>
    <dbReference type="NCBI Taxonomy" id="453"/>
    <lineage>
        <taxon>Bacteria</taxon>
        <taxon>Pseudomonadati</taxon>
        <taxon>Pseudomonadota</taxon>
        <taxon>Gammaproteobacteria</taxon>
        <taxon>Legionellales</taxon>
        <taxon>Legionellaceae</taxon>
        <taxon>Legionella</taxon>
    </lineage>
</organism>
<dbReference type="InterPro" id="IPR046342">
    <property type="entry name" value="CBS_dom_sf"/>
</dbReference>
<feature type="domain" description="CBS" evidence="3">
    <location>
        <begin position="7"/>
        <end position="62"/>
    </location>
</feature>
<dbReference type="OrthoDB" id="9794094at2"/>
<name>A0A0W0TK75_9GAMM</name>
<dbReference type="Proteomes" id="UP000251942">
    <property type="component" value="Unassembled WGS sequence"/>
</dbReference>
<evidence type="ECO:0000313" key="5">
    <source>
        <dbReference type="EMBL" id="SPX60272.1"/>
    </source>
</evidence>
<dbReference type="PANTHER" id="PTHR43080">
    <property type="entry name" value="CBS DOMAIN-CONTAINING PROTEIN CBSX3, MITOCHONDRIAL"/>
    <property type="match status" value="1"/>
</dbReference>
<sequence length="156" mass="17872">MKVREIMRDNSVYCLPDNTIFDVAKLMEKLRIAVMPIVASEGLLGIITLRDIVVNLQKNDVTGNMAASKLMKRMVYCCYENDDLRLVAEKMGNLQIANLIVLNNEQNKAPTGVISLANLARHTLFLEKIYSERQHKTLSQTNIKKFMYHHVSNKNY</sequence>
<evidence type="ECO:0000313" key="7">
    <source>
        <dbReference type="Proteomes" id="UP000251942"/>
    </source>
</evidence>
<dbReference type="SUPFAM" id="SSF54631">
    <property type="entry name" value="CBS-domain pair"/>
    <property type="match status" value="1"/>
</dbReference>
<keyword evidence="6" id="KW-1185">Reference proteome</keyword>
<dbReference type="InterPro" id="IPR000644">
    <property type="entry name" value="CBS_dom"/>
</dbReference>
<evidence type="ECO:0000256" key="1">
    <source>
        <dbReference type="ARBA" id="ARBA00023122"/>
    </source>
</evidence>
<accession>A0A0W0TK75</accession>
<dbReference type="SMART" id="SM00116">
    <property type="entry name" value="CBS"/>
    <property type="match status" value="2"/>
</dbReference>
<reference evidence="4 6" key="1">
    <citation type="submission" date="2015-11" db="EMBL/GenBank/DDBJ databases">
        <title>Genomic analysis of 38 Legionella species identifies large and diverse effector repertoires.</title>
        <authorList>
            <person name="Burstein D."/>
            <person name="Amaro F."/>
            <person name="Zusman T."/>
            <person name="Lifshitz Z."/>
            <person name="Cohen O."/>
            <person name="Gilbert J.A."/>
            <person name="Pupko T."/>
            <person name="Shuman H.A."/>
            <person name="Segal G."/>
        </authorList>
    </citation>
    <scope>NUCLEOTIDE SEQUENCE [LARGE SCALE GENOMIC DNA]</scope>
    <source>
        <strain evidence="4 6">WO-44C</strain>
    </source>
</reference>
<dbReference type="PANTHER" id="PTHR43080:SF2">
    <property type="entry name" value="CBS DOMAIN-CONTAINING PROTEIN"/>
    <property type="match status" value="1"/>
</dbReference>